<sequence length="118" mass="13168">MDSSWSCDRFPSVYPEKFPPEFAGALSFFRRFEIYLELFVHYIAADSEGAEGVGSEFVADAHAVAAVGGQEWYDYAEPEGKTLFRGPRGLRVPPADQGGVPEEAVDPHEWDKDEGFDF</sequence>
<protein>
    <submittedName>
        <fullName evidence="2">Uncharacterized protein</fullName>
    </submittedName>
</protein>
<accession>A0A0D9VYB1</accession>
<evidence type="ECO:0000256" key="1">
    <source>
        <dbReference type="SAM" id="MobiDB-lite"/>
    </source>
</evidence>
<dbReference type="Proteomes" id="UP000032180">
    <property type="component" value="Chromosome 3"/>
</dbReference>
<feature type="region of interest" description="Disordered" evidence="1">
    <location>
        <begin position="84"/>
        <end position="118"/>
    </location>
</feature>
<organism evidence="2 3">
    <name type="scientific">Leersia perrieri</name>
    <dbReference type="NCBI Taxonomy" id="77586"/>
    <lineage>
        <taxon>Eukaryota</taxon>
        <taxon>Viridiplantae</taxon>
        <taxon>Streptophyta</taxon>
        <taxon>Embryophyta</taxon>
        <taxon>Tracheophyta</taxon>
        <taxon>Spermatophyta</taxon>
        <taxon>Magnoliopsida</taxon>
        <taxon>Liliopsida</taxon>
        <taxon>Poales</taxon>
        <taxon>Poaceae</taxon>
        <taxon>BOP clade</taxon>
        <taxon>Oryzoideae</taxon>
        <taxon>Oryzeae</taxon>
        <taxon>Oryzinae</taxon>
        <taxon>Leersia</taxon>
    </lineage>
</organism>
<name>A0A0D9VYB1_9ORYZ</name>
<dbReference type="EnsemblPlants" id="LPERR03G26850.2">
    <property type="protein sequence ID" value="LPERR03G26850.2"/>
    <property type="gene ID" value="LPERR03G26850"/>
</dbReference>
<dbReference type="Gramene" id="LPERR03G26850.2">
    <property type="protein sequence ID" value="LPERR03G26850.2"/>
    <property type="gene ID" value="LPERR03G26850"/>
</dbReference>
<proteinExistence type="predicted"/>
<feature type="compositionally biased region" description="Basic and acidic residues" evidence="1">
    <location>
        <begin position="105"/>
        <end position="118"/>
    </location>
</feature>
<reference evidence="2" key="3">
    <citation type="submission" date="2015-04" db="UniProtKB">
        <authorList>
            <consortium name="EnsemblPlants"/>
        </authorList>
    </citation>
    <scope>IDENTIFICATION</scope>
</reference>
<reference evidence="2 3" key="1">
    <citation type="submission" date="2012-08" db="EMBL/GenBank/DDBJ databases">
        <title>Oryza genome evolution.</title>
        <authorList>
            <person name="Wing R.A."/>
        </authorList>
    </citation>
    <scope>NUCLEOTIDE SEQUENCE</scope>
</reference>
<dbReference type="AlphaFoldDB" id="A0A0D9VYB1"/>
<reference evidence="3" key="2">
    <citation type="submission" date="2013-12" db="EMBL/GenBank/DDBJ databases">
        <authorList>
            <person name="Yu Y."/>
            <person name="Lee S."/>
            <person name="de Baynast K."/>
            <person name="Wissotski M."/>
            <person name="Liu L."/>
            <person name="Talag J."/>
            <person name="Goicoechea J."/>
            <person name="Angelova A."/>
            <person name="Jetty R."/>
            <person name="Kudrna D."/>
            <person name="Golser W."/>
            <person name="Rivera L."/>
            <person name="Zhang J."/>
            <person name="Wing R."/>
        </authorList>
    </citation>
    <scope>NUCLEOTIDE SEQUENCE</scope>
</reference>
<evidence type="ECO:0000313" key="2">
    <source>
        <dbReference type="EnsemblPlants" id="LPERR03G26850.2"/>
    </source>
</evidence>
<dbReference type="HOGENOM" id="CLU_2076505_0_0_1"/>
<evidence type="ECO:0000313" key="3">
    <source>
        <dbReference type="Proteomes" id="UP000032180"/>
    </source>
</evidence>
<keyword evidence="3" id="KW-1185">Reference proteome</keyword>